<dbReference type="Proteomes" id="UP000287651">
    <property type="component" value="Unassembled WGS sequence"/>
</dbReference>
<dbReference type="AlphaFoldDB" id="A0A426YCY7"/>
<organism evidence="2 3">
    <name type="scientific">Ensete ventricosum</name>
    <name type="common">Abyssinian banana</name>
    <name type="synonym">Musa ensete</name>
    <dbReference type="NCBI Taxonomy" id="4639"/>
    <lineage>
        <taxon>Eukaryota</taxon>
        <taxon>Viridiplantae</taxon>
        <taxon>Streptophyta</taxon>
        <taxon>Embryophyta</taxon>
        <taxon>Tracheophyta</taxon>
        <taxon>Spermatophyta</taxon>
        <taxon>Magnoliopsida</taxon>
        <taxon>Liliopsida</taxon>
        <taxon>Zingiberales</taxon>
        <taxon>Musaceae</taxon>
        <taxon>Ensete</taxon>
    </lineage>
</organism>
<evidence type="ECO:0000313" key="2">
    <source>
        <dbReference type="EMBL" id="RRT49609.1"/>
    </source>
</evidence>
<comment type="caution">
    <text evidence="2">The sequence shown here is derived from an EMBL/GenBank/DDBJ whole genome shotgun (WGS) entry which is preliminary data.</text>
</comment>
<proteinExistence type="predicted"/>
<keyword evidence="1" id="KW-0472">Membrane</keyword>
<dbReference type="EMBL" id="AMZH03013240">
    <property type="protein sequence ID" value="RRT49609.1"/>
    <property type="molecule type" value="Genomic_DNA"/>
</dbReference>
<accession>A0A426YCY7</accession>
<feature type="transmembrane region" description="Helical" evidence="1">
    <location>
        <begin position="68"/>
        <end position="90"/>
    </location>
</feature>
<gene>
    <name evidence="2" type="ORF">B296_00052287</name>
</gene>
<name>A0A426YCY7_ENSVE</name>
<keyword evidence="1" id="KW-1133">Transmembrane helix</keyword>
<evidence type="ECO:0000313" key="3">
    <source>
        <dbReference type="Proteomes" id="UP000287651"/>
    </source>
</evidence>
<keyword evidence="1" id="KW-0812">Transmembrane</keyword>
<feature type="transmembrane region" description="Helical" evidence="1">
    <location>
        <begin position="96"/>
        <end position="117"/>
    </location>
</feature>
<sequence>MTTNGTGLNTGGQNPGSVIILQKRFGVGPDVVTSSAWGEWFGSMRCSAFELPDGCSCDMGPPSSTKILVENLCVCSIGAFIVGATGRSYLRSLLHLLFIMLSYFSTSSMVLTVMRVLPIIAMACRPYLCQVGRTIADSSIPMVGRLRCVGSTTLEVSSSKGVRT</sequence>
<reference evidence="2 3" key="1">
    <citation type="journal article" date="2014" name="Agronomy (Basel)">
        <title>A Draft Genome Sequence for Ensete ventricosum, the Drought-Tolerant Tree Against Hunger.</title>
        <authorList>
            <person name="Harrison J."/>
            <person name="Moore K.A."/>
            <person name="Paszkiewicz K."/>
            <person name="Jones T."/>
            <person name="Grant M."/>
            <person name="Ambacheew D."/>
            <person name="Muzemil S."/>
            <person name="Studholme D.J."/>
        </authorList>
    </citation>
    <scope>NUCLEOTIDE SEQUENCE [LARGE SCALE GENOMIC DNA]</scope>
</reference>
<protein>
    <submittedName>
        <fullName evidence="2">Uncharacterized protein</fullName>
    </submittedName>
</protein>
<evidence type="ECO:0000256" key="1">
    <source>
        <dbReference type="SAM" id="Phobius"/>
    </source>
</evidence>